<reference evidence="1" key="2">
    <citation type="journal article" date="2024" name="Plant">
        <title>Genomic evolution and insights into agronomic trait innovations of Sesamum species.</title>
        <authorList>
            <person name="Miao H."/>
            <person name="Wang L."/>
            <person name="Qu L."/>
            <person name="Liu H."/>
            <person name="Sun Y."/>
            <person name="Le M."/>
            <person name="Wang Q."/>
            <person name="Wei S."/>
            <person name="Zheng Y."/>
            <person name="Lin W."/>
            <person name="Duan Y."/>
            <person name="Cao H."/>
            <person name="Xiong S."/>
            <person name="Wang X."/>
            <person name="Wei L."/>
            <person name="Li C."/>
            <person name="Ma Q."/>
            <person name="Ju M."/>
            <person name="Zhao R."/>
            <person name="Li G."/>
            <person name="Mu C."/>
            <person name="Tian Q."/>
            <person name="Mei H."/>
            <person name="Zhang T."/>
            <person name="Gao T."/>
            <person name="Zhang H."/>
        </authorList>
    </citation>
    <scope>NUCLEOTIDE SEQUENCE</scope>
    <source>
        <strain evidence="1">G02</strain>
    </source>
</reference>
<sequence length="82" mass="8912">MAYVGRESDREVSCDAQDYPAVVKYQGQYLSCEWTIETSTLKPRDPTRGHALLGSSLVHGGLMAKICGRGATLHCGQIVKPC</sequence>
<accession>A0AAW2W072</accession>
<organism evidence="1">
    <name type="scientific">Sesamum radiatum</name>
    <name type="common">Black benniseed</name>
    <dbReference type="NCBI Taxonomy" id="300843"/>
    <lineage>
        <taxon>Eukaryota</taxon>
        <taxon>Viridiplantae</taxon>
        <taxon>Streptophyta</taxon>
        <taxon>Embryophyta</taxon>
        <taxon>Tracheophyta</taxon>
        <taxon>Spermatophyta</taxon>
        <taxon>Magnoliopsida</taxon>
        <taxon>eudicotyledons</taxon>
        <taxon>Gunneridae</taxon>
        <taxon>Pentapetalae</taxon>
        <taxon>asterids</taxon>
        <taxon>lamiids</taxon>
        <taxon>Lamiales</taxon>
        <taxon>Pedaliaceae</taxon>
        <taxon>Sesamum</taxon>
    </lineage>
</organism>
<gene>
    <name evidence="1" type="ORF">Sradi_0171000</name>
</gene>
<name>A0AAW2W072_SESRA</name>
<proteinExistence type="predicted"/>
<dbReference type="AlphaFoldDB" id="A0AAW2W072"/>
<evidence type="ECO:0000313" key="1">
    <source>
        <dbReference type="EMBL" id="KAL0434631.1"/>
    </source>
</evidence>
<reference evidence="1" key="1">
    <citation type="submission" date="2020-06" db="EMBL/GenBank/DDBJ databases">
        <authorList>
            <person name="Li T."/>
            <person name="Hu X."/>
            <person name="Zhang T."/>
            <person name="Song X."/>
            <person name="Zhang H."/>
            <person name="Dai N."/>
            <person name="Sheng W."/>
            <person name="Hou X."/>
            <person name="Wei L."/>
        </authorList>
    </citation>
    <scope>NUCLEOTIDE SEQUENCE</scope>
    <source>
        <strain evidence="1">G02</strain>
        <tissue evidence="1">Leaf</tissue>
    </source>
</reference>
<protein>
    <submittedName>
        <fullName evidence="1">Uncharacterized protein</fullName>
    </submittedName>
</protein>
<dbReference type="EMBL" id="JACGWJ010000002">
    <property type="protein sequence ID" value="KAL0434631.1"/>
    <property type="molecule type" value="Genomic_DNA"/>
</dbReference>
<comment type="caution">
    <text evidence="1">The sequence shown here is derived from an EMBL/GenBank/DDBJ whole genome shotgun (WGS) entry which is preliminary data.</text>
</comment>